<dbReference type="OrthoDB" id="9942393at2"/>
<name>A0A1U9KCR6_ACEAC</name>
<evidence type="ECO:0008006" key="5">
    <source>
        <dbReference type="Google" id="ProtNLM"/>
    </source>
</evidence>
<gene>
    <name evidence="3" type="ORF">A0U92_00985</name>
</gene>
<dbReference type="STRING" id="435.A0U92_00985"/>
<keyword evidence="4" id="KW-1185">Reference proteome</keyword>
<dbReference type="RefSeq" id="WP_077811603.1">
    <property type="nucleotide sequence ID" value="NZ_CP014692.1"/>
</dbReference>
<keyword evidence="2" id="KW-1133">Transmembrane helix</keyword>
<proteinExistence type="predicted"/>
<keyword evidence="2" id="KW-0472">Membrane</keyword>
<protein>
    <recommendedName>
        <fullName evidence="5">DUF883 domain-containing protein</fullName>
    </recommendedName>
</protein>
<feature type="transmembrane region" description="Helical" evidence="2">
    <location>
        <begin position="56"/>
        <end position="73"/>
    </location>
</feature>
<dbReference type="AlphaFoldDB" id="A0A1U9KCR6"/>
<dbReference type="Proteomes" id="UP000188937">
    <property type="component" value="Chromosome"/>
</dbReference>
<keyword evidence="2" id="KW-0812">Transmembrane</keyword>
<dbReference type="EMBL" id="CP014692">
    <property type="protein sequence ID" value="AQS83576.1"/>
    <property type="molecule type" value="Genomic_DNA"/>
</dbReference>
<feature type="region of interest" description="Disordered" evidence="1">
    <location>
        <begin position="1"/>
        <end position="31"/>
    </location>
</feature>
<evidence type="ECO:0000313" key="4">
    <source>
        <dbReference type="Proteomes" id="UP000188937"/>
    </source>
</evidence>
<evidence type="ECO:0000256" key="2">
    <source>
        <dbReference type="SAM" id="Phobius"/>
    </source>
</evidence>
<feature type="compositionally biased region" description="Polar residues" evidence="1">
    <location>
        <begin position="22"/>
        <end position="31"/>
    </location>
</feature>
<sequence>MANDQSEESDFTLESGIDRLQDSVSDSTQTMGSRLSDVFEDGCDILRDVTVDTPRLALGASLLLGSFLGAWLARRS</sequence>
<organism evidence="3 4">
    <name type="scientific">Acetobacter aceti</name>
    <dbReference type="NCBI Taxonomy" id="435"/>
    <lineage>
        <taxon>Bacteria</taxon>
        <taxon>Pseudomonadati</taxon>
        <taxon>Pseudomonadota</taxon>
        <taxon>Alphaproteobacteria</taxon>
        <taxon>Acetobacterales</taxon>
        <taxon>Acetobacteraceae</taxon>
        <taxon>Acetobacter</taxon>
        <taxon>Acetobacter subgen. Acetobacter</taxon>
    </lineage>
</organism>
<accession>A0A1U9KCR6</accession>
<evidence type="ECO:0000256" key="1">
    <source>
        <dbReference type="SAM" id="MobiDB-lite"/>
    </source>
</evidence>
<reference evidence="3 4" key="1">
    <citation type="submission" date="2016-03" db="EMBL/GenBank/DDBJ databases">
        <title>Acetic acid bacteria sequencing.</title>
        <authorList>
            <person name="Brandt J."/>
            <person name="Jakob F."/>
            <person name="Vogel R.F."/>
        </authorList>
    </citation>
    <scope>NUCLEOTIDE SEQUENCE [LARGE SCALE GENOMIC DNA]</scope>
    <source>
        <strain evidence="3 4">TMW2.1153</strain>
    </source>
</reference>
<dbReference type="KEGG" id="aace:A0U92_00985"/>
<evidence type="ECO:0000313" key="3">
    <source>
        <dbReference type="EMBL" id="AQS83576.1"/>
    </source>
</evidence>
<feature type="compositionally biased region" description="Acidic residues" evidence="1">
    <location>
        <begin position="1"/>
        <end position="11"/>
    </location>
</feature>